<dbReference type="GeneID" id="91473125"/>
<reference evidence="2" key="1">
    <citation type="submission" date="2023-07" db="EMBL/GenBank/DDBJ databases">
        <title>Whole genome shotgun sequence of Streptomyces cacaoi subsp. asoensis NBRC 13813.</title>
        <authorList>
            <person name="Komaki H."/>
            <person name="Tamura T."/>
        </authorList>
    </citation>
    <scope>NUCLEOTIDE SEQUENCE [LARGE SCALE GENOMIC DNA]</scope>
    <source>
        <strain evidence="2">NBRC 13813</strain>
    </source>
</reference>
<evidence type="ECO:0008006" key="3">
    <source>
        <dbReference type="Google" id="ProtNLM"/>
    </source>
</evidence>
<comment type="caution">
    <text evidence="1">The sequence shown here is derived from an EMBL/GenBank/DDBJ whole genome shotgun (WGS) entry which is preliminary data.</text>
</comment>
<accession>A0ABQ3S6A5</accession>
<proteinExistence type="predicted"/>
<dbReference type="Proteomes" id="UP000649259">
    <property type="component" value="Unassembled WGS sequence"/>
</dbReference>
<dbReference type="Gene3D" id="3.80.10.10">
    <property type="entry name" value="Ribonuclease Inhibitor"/>
    <property type="match status" value="1"/>
</dbReference>
<dbReference type="InterPro" id="IPR047722">
    <property type="entry name" value="STM4015-like"/>
</dbReference>
<name>A0ABQ3S6A5_9ACTN</name>
<dbReference type="RefSeq" id="WP_189924802.1">
    <property type="nucleotide sequence ID" value="NZ_BMSI01000010.1"/>
</dbReference>
<dbReference type="SUPFAM" id="SSF52047">
    <property type="entry name" value="RNI-like"/>
    <property type="match status" value="1"/>
</dbReference>
<dbReference type="InterPro" id="IPR032675">
    <property type="entry name" value="LRR_dom_sf"/>
</dbReference>
<dbReference type="Pfam" id="PF13516">
    <property type="entry name" value="LRR_6"/>
    <property type="match status" value="1"/>
</dbReference>
<organism evidence="1 2">
    <name type="scientific">Streptomyces asoensis</name>
    <dbReference type="NCBI Taxonomy" id="249586"/>
    <lineage>
        <taxon>Bacteria</taxon>
        <taxon>Bacillati</taxon>
        <taxon>Actinomycetota</taxon>
        <taxon>Actinomycetes</taxon>
        <taxon>Kitasatosporales</taxon>
        <taxon>Streptomycetaceae</taxon>
        <taxon>Streptomyces</taxon>
    </lineage>
</organism>
<protein>
    <recommendedName>
        <fullName evidence="3">Cytoplasmic protein</fullName>
    </recommendedName>
</protein>
<sequence length="318" mass="34489">MTIGDHLDELFGLPAYTFPGPEHSPRPVEPDAVAWRVGSDVYDADEDWTKAFARFCSTVDTVRVRALIVGAWQEAYDTDPSDVIEALVAARDRFPALRAVFLGDMVGEECEISWINQTDVTPLLGAFPALEEFGVRGGSGLRFPAVRHGSLRRLVIETGGLPAEVVRGVGGSDLPELVHLDLWLGTPEYGGDCEAADLEPILSGARLPSLRHLALRNSEIQDAVAAAVAAAPVVERLEVLDLSMGVLTDEGAAALLGGQPLTHLKKLDLHYNYLSEPLQERIRRTVETAGVEVDLDRDDAEEDADDDGTPWRYVAVGE</sequence>
<evidence type="ECO:0000313" key="1">
    <source>
        <dbReference type="EMBL" id="GHI63650.1"/>
    </source>
</evidence>
<dbReference type="EMBL" id="BNEB01000005">
    <property type="protein sequence ID" value="GHI63650.1"/>
    <property type="molecule type" value="Genomic_DNA"/>
</dbReference>
<keyword evidence="2" id="KW-1185">Reference proteome</keyword>
<evidence type="ECO:0000313" key="2">
    <source>
        <dbReference type="Proteomes" id="UP000649259"/>
    </source>
</evidence>
<dbReference type="NCBIfam" id="NF038076">
    <property type="entry name" value="fam_STM4015"/>
    <property type="match status" value="1"/>
</dbReference>
<gene>
    <name evidence="1" type="ORF">Saso_53000</name>
</gene>
<dbReference type="InterPro" id="IPR001611">
    <property type="entry name" value="Leu-rich_rpt"/>
</dbReference>